<dbReference type="InParanoid" id="F5Y8G5"/>
<dbReference type="OrthoDB" id="9775135at2"/>
<gene>
    <name evidence="5" type="ordered locus">TREAZ_3355</name>
</gene>
<dbReference type="SUPFAM" id="SSF52540">
    <property type="entry name" value="P-loop containing nucleoside triphosphate hydrolases"/>
    <property type="match status" value="1"/>
</dbReference>
<reference evidence="5 6" key="2">
    <citation type="journal article" date="2011" name="ISME J.">
        <title>RNA-seq reveals cooperative metabolic interactions between two termite-gut spirochete species in co-culture.</title>
        <authorList>
            <person name="Rosenthal A.Z."/>
            <person name="Matson E.G."/>
            <person name="Eldar A."/>
            <person name="Leadbetter J.R."/>
        </authorList>
    </citation>
    <scope>NUCLEOTIDE SEQUENCE [LARGE SCALE GENOMIC DNA]</scope>
    <source>
        <strain evidence="6">ATCC BAA-888 / DSM 13862 / ZAS-9</strain>
    </source>
</reference>
<dbReference type="InterPro" id="IPR017871">
    <property type="entry name" value="ABC_transporter-like_CS"/>
</dbReference>
<keyword evidence="1" id="KW-0813">Transport</keyword>
<organism evidence="5 6">
    <name type="scientific">Leadbettera azotonutricia (strain ATCC BAA-888 / DSM 13862 / ZAS-9)</name>
    <name type="common">Treponema azotonutricium</name>
    <dbReference type="NCBI Taxonomy" id="545695"/>
    <lineage>
        <taxon>Bacteria</taxon>
        <taxon>Pseudomonadati</taxon>
        <taxon>Spirochaetota</taxon>
        <taxon>Spirochaetia</taxon>
        <taxon>Spirochaetales</taxon>
        <taxon>Breznakiellaceae</taxon>
        <taxon>Leadbettera</taxon>
    </lineage>
</organism>
<proteinExistence type="predicted"/>
<protein>
    <submittedName>
        <fullName evidence="5">ABC transporter, ATP-binding protein</fullName>
    </submittedName>
</protein>
<reference evidence="6" key="1">
    <citation type="submission" date="2009-12" db="EMBL/GenBank/DDBJ databases">
        <title>Complete sequence of Treponema azotonutricium strain ZAS-9.</title>
        <authorList>
            <person name="Tetu S.G."/>
            <person name="Matson E."/>
            <person name="Ren Q."/>
            <person name="Seshadri R."/>
            <person name="Elbourne L."/>
            <person name="Hassan K.A."/>
            <person name="Durkin A."/>
            <person name="Radune D."/>
            <person name="Mohamoud Y."/>
            <person name="Shay R."/>
            <person name="Jin S."/>
            <person name="Zhang X."/>
            <person name="Lucey K."/>
            <person name="Ballor N.R."/>
            <person name="Ottesen E."/>
            <person name="Rosenthal R."/>
            <person name="Allen A."/>
            <person name="Leadbetter J.R."/>
            <person name="Paulsen I.T."/>
        </authorList>
    </citation>
    <scope>NUCLEOTIDE SEQUENCE [LARGE SCALE GENOMIC DNA]</scope>
    <source>
        <strain evidence="6">ATCC BAA-888 / DSM 13862 / ZAS-9</strain>
    </source>
</reference>
<evidence type="ECO:0000256" key="2">
    <source>
        <dbReference type="ARBA" id="ARBA00022741"/>
    </source>
</evidence>
<dbReference type="STRING" id="545695.TREAZ_3355"/>
<sequence length="339" mass="37962">MSAGQNNTEQQKTIVVETEKLTKEYRRFEKEPGLLGSVKSLFNRKFVTKTAVDSLDLKISQGEFTALIGPNGAGKTTLVKMLTGIIAPSSGRISVLGYYPNKLENAFKRQYAVVMGQKSQLFFELTPLDTFALFRELYNIPPDVYKRNVDYFVDIFGVSGLLNVQVRTLSLGERMKMELITALLHSPQILFLDEPTIGLDAAAQRQIRTFLREVNREQGTTIILTSHYMEDVRSLCGRSIVISGGRKIYDGDTERLFASYQIHKKITLLFETECTFAAPPGAVVIEQSPWKAVFMVPKEQSGELLQSIIALYPLRDITVEEDDLGGVVERIYTAGGEAR</sequence>
<evidence type="ECO:0000256" key="3">
    <source>
        <dbReference type="ARBA" id="ARBA00022840"/>
    </source>
</evidence>
<dbReference type="GO" id="GO:0005524">
    <property type="term" value="F:ATP binding"/>
    <property type="evidence" value="ECO:0007669"/>
    <property type="project" value="UniProtKB-KW"/>
</dbReference>
<dbReference type="PANTHER" id="PTHR42711">
    <property type="entry name" value="ABC TRANSPORTER ATP-BINDING PROTEIN"/>
    <property type="match status" value="1"/>
</dbReference>
<dbReference type="PROSITE" id="PS00211">
    <property type="entry name" value="ABC_TRANSPORTER_1"/>
    <property type="match status" value="1"/>
</dbReference>
<evidence type="ECO:0000256" key="1">
    <source>
        <dbReference type="ARBA" id="ARBA00022448"/>
    </source>
</evidence>
<evidence type="ECO:0000313" key="5">
    <source>
        <dbReference type="EMBL" id="AEF82199.1"/>
    </source>
</evidence>
<dbReference type="Proteomes" id="UP000009222">
    <property type="component" value="Chromosome"/>
</dbReference>
<feature type="domain" description="ABC transporter" evidence="4">
    <location>
        <begin position="36"/>
        <end position="269"/>
    </location>
</feature>
<dbReference type="GO" id="GO:0016887">
    <property type="term" value="F:ATP hydrolysis activity"/>
    <property type="evidence" value="ECO:0007669"/>
    <property type="project" value="InterPro"/>
</dbReference>
<dbReference type="HOGENOM" id="CLU_000604_1_2_12"/>
<evidence type="ECO:0000313" key="6">
    <source>
        <dbReference type="Proteomes" id="UP000009222"/>
    </source>
</evidence>
<dbReference type="Pfam" id="PF00005">
    <property type="entry name" value="ABC_tran"/>
    <property type="match status" value="1"/>
</dbReference>
<dbReference type="RefSeq" id="WP_015712214.1">
    <property type="nucleotide sequence ID" value="NC_015577.1"/>
</dbReference>
<keyword evidence="6" id="KW-1185">Reference proteome</keyword>
<dbReference type="PROSITE" id="PS50893">
    <property type="entry name" value="ABC_TRANSPORTER_2"/>
    <property type="match status" value="1"/>
</dbReference>
<dbReference type="InterPro" id="IPR027417">
    <property type="entry name" value="P-loop_NTPase"/>
</dbReference>
<name>F5Y8G5_LEAAZ</name>
<dbReference type="KEGG" id="taz:TREAZ_3355"/>
<dbReference type="Gene3D" id="3.40.50.300">
    <property type="entry name" value="P-loop containing nucleotide triphosphate hydrolases"/>
    <property type="match status" value="1"/>
</dbReference>
<dbReference type="eggNOG" id="COG4586">
    <property type="taxonomic scope" value="Bacteria"/>
</dbReference>
<dbReference type="PANTHER" id="PTHR42711:SF4">
    <property type="entry name" value="ABC TRANSPORTER RELATED"/>
    <property type="match status" value="1"/>
</dbReference>
<dbReference type="AlphaFoldDB" id="F5Y8G5"/>
<keyword evidence="2" id="KW-0547">Nucleotide-binding</keyword>
<keyword evidence="3 5" id="KW-0067">ATP-binding</keyword>
<accession>F5Y8G5</accession>
<dbReference type="InterPro" id="IPR050763">
    <property type="entry name" value="ABC_transporter_ATP-binding"/>
</dbReference>
<dbReference type="InterPro" id="IPR003439">
    <property type="entry name" value="ABC_transporter-like_ATP-bd"/>
</dbReference>
<dbReference type="EMBL" id="CP001841">
    <property type="protein sequence ID" value="AEF82199.1"/>
    <property type="molecule type" value="Genomic_DNA"/>
</dbReference>
<dbReference type="SMART" id="SM00382">
    <property type="entry name" value="AAA"/>
    <property type="match status" value="1"/>
</dbReference>
<dbReference type="InterPro" id="IPR003593">
    <property type="entry name" value="AAA+_ATPase"/>
</dbReference>
<evidence type="ECO:0000259" key="4">
    <source>
        <dbReference type="PROSITE" id="PS50893"/>
    </source>
</evidence>